<reference evidence="1" key="2">
    <citation type="submission" date="2010-07" db="EMBL/GenBank/DDBJ databases">
        <authorList>
            <consortium name="The Broad Institute Genome Sequencing Platform"/>
            <consortium name="Broad Institute Genome Sequencing Center for Infectious Disease"/>
            <person name="Ma L.-J."/>
            <person name="Dead R."/>
            <person name="Young S."/>
            <person name="Zeng Q."/>
            <person name="Koehrsen M."/>
            <person name="Alvarado L."/>
            <person name="Berlin A."/>
            <person name="Chapman S.B."/>
            <person name="Chen Z."/>
            <person name="Freedman E."/>
            <person name="Gellesch M."/>
            <person name="Goldberg J."/>
            <person name="Griggs A."/>
            <person name="Gujja S."/>
            <person name="Heilman E.R."/>
            <person name="Heiman D."/>
            <person name="Hepburn T."/>
            <person name="Howarth C."/>
            <person name="Jen D."/>
            <person name="Larson L."/>
            <person name="Mehta T."/>
            <person name="Neiman D."/>
            <person name="Pearson M."/>
            <person name="Roberts A."/>
            <person name="Saif S."/>
            <person name="Shea T."/>
            <person name="Shenoy N."/>
            <person name="Sisk P."/>
            <person name="Stolte C."/>
            <person name="Sykes S."/>
            <person name="Walk T."/>
            <person name="White J."/>
            <person name="Yandava C."/>
            <person name="Haas B."/>
            <person name="Nusbaum C."/>
            <person name="Birren B."/>
        </authorList>
    </citation>
    <scope>NUCLEOTIDE SEQUENCE</scope>
    <source>
        <strain evidence="1">R3-111a-1</strain>
    </source>
</reference>
<reference evidence="3" key="1">
    <citation type="submission" date="2010-07" db="EMBL/GenBank/DDBJ databases">
        <title>The genome sequence of Gaeumannomyces graminis var. tritici strain R3-111a-1.</title>
        <authorList>
            <consortium name="The Broad Institute Genome Sequencing Platform"/>
            <person name="Ma L.-J."/>
            <person name="Dead R."/>
            <person name="Young S."/>
            <person name="Zeng Q."/>
            <person name="Koehrsen M."/>
            <person name="Alvarado L."/>
            <person name="Berlin A."/>
            <person name="Chapman S.B."/>
            <person name="Chen Z."/>
            <person name="Freedman E."/>
            <person name="Gellesch M."/>
            <person name="Goldberg J."/>
            <person name="Griggs A."/>
            <person name="Gujja S."/>
            <person name="Heilman E.R."/>
            <person name="Heiman D."/>
            <person name="Hepburn T."/>
            <person name="Howarth C."/>
            <person name="Jen D."/>
            <person name="Larson L."/>
            <person name="Mehta T."/>
            <person name="Neiman D."/>
            <person name="Pearson M."/>
            <person name="Roberts A."/>
            <person name="Saif S."/>
            <person name="Shea T."/>
            <person name="Shenoy N."/>
            <person name="Sisk P."/>
            <person name="Stolte C."/>
            <person name="Sykes S."/>
            <person name="Walk T."/>
            <person name="White J."/>
            <person name="Yandava C."/>
            <person name="Haas B."/>
            <person name="Nusbaum C."/>
            <person name="Birren B."/>
        </authorList>
    </citation>
    <scope>NUCLEOTIDE SEQUENCE [LARGE SCALE GENOMIC DNA]</scope>
    <source>
        <strain evidence="3">R3-111a-1</strain>
    </source>
</reference>
<dbReference type="EMBL" id="GL385403">
    <property type="protein sequence ID" value="EJT69844.1"/>
    <property type="molecule type" value="Genomic_DNA"/>
</dbReference>
<evidence type="ECO:0000313" key="2">
    <source>
        <dbReference type="EnsemblFungi" id="EJT69844"/>
    </source>
</evidence>
<accession>J3PGU7</accession>
<proteinExistence type="predicted"/>
<reference evidence="2" key="4">
    <citation type="journal article" date="2015" name="G3 (Bethesda)">
        <title>Genome sequences of three phytopathogenic species of the Magnaporthaceae family of fungi.</title>
        <authorList>
            <person name="Okagaki L.H."/>
            <person name="Nunes C.C."/>
            <person name="Sailsbery J."/>
            <person name="Clay B."/>
            <person name="Brown D."/>
            <person name="John T."/>
            <person name="Oh Y."/>
            <person name="Young N."/>
            <person name="Fitzgerald M."/>
            <person name="Haas B.J."/>
            <person name="Zeng Q."/>
            <person name="Young S."/>
            <person name="Adiconis X."/>
            <person name="Fan L."/>
            <person name="Levin J.Z."/>
            <person name="Mitchell T.K."/>
            <person name="Okubara P.A."/>
            <person name="Farman M.L."/>
            <person name="Kohn L.M."/>
            <person name="Birren B."/>
            <person name="Ma L.-J."/>
            <person name="Dean R.A."/>
        </authorList>
    </citation>
    <scope>NUCLEOTIDE SEQUENCE</scope>
    <source>
        <strain evidence="2">R3-111a-1</strain>
    </source>
</reference>
<evidence type="ECO:0000313" key="1">
    <source>
        <dbReference type="EMBL" id="EJT69844.1"/>
    </source>
</evidence>
<dbReference type="VEuPathDB" id="FungiDB:GGTG_12727"/>
<reference evidence="2" key="5">
    <citation type="submission" date="2018-04" db="UniProtKB">
        <authorList>
            <consortium name="EnsemblFungi"/>
        </authorList>
    </citation>
    <scope>IDENTIFICATION</scope>
    <source>
        <strain evidence="2">R3-111a-1</strain>
    </source>
</reference>
<organism evidence="1">
    <name type="scientific">Gaeumannomyces tritici (strain R3-111a-1)</name>
    <name type="common">Wheat and barley take-all root rot fungus</name>
    <name type="synonym">Gaeumannomyces graminis var. tritici</name>
    <dbReference type="NCBI Taxonomy" id="644352"/>
    <lineage>
        <taxon>Eukaryota</taxon>
        <taxon>Fungi</taxon>
        <taxon>Dikarya</taxon>
        <taxon>Ascomycota</taxon>
        <taxon>Pezizomycotina</taxon>
        <taxon>Sordariomycetes</taxon>
        <taxon>Sordariomycetidae</taxon>
        <taxon>Magnaporthales</taxon>
        <taxon>Magnaporthaceae</taxon>
        <taxon>Gaeumannomyces</taxon>
    </lineage>
</organism>
<gene>
    <name evidence="2" type="primary">20353185</name>
    <name evidence="1" type="ORF">GGTG_12727</name>
</gene>
<dbReference type="EnsemblFungi" id="EJT69844">
    <property type="protein sequence ID" value="EJT69844"/>
    <property type="gene ID" value="GGTG_12727"/>
</dbReference>
<protein>
    <submittedName>
        <fullName evidence="1 2">Uncharacterized protein</fullName>
    </submittedName>
</protein>
<keyword evidence="3" id="KW-1185">Reference proteome</keyword>
<dbReference type="AlphaFoldDB" id="J3PGU7"/>
<dbReference type="HOGENOM" id="CLU_2671219_0_0_1"/>
<dbReference type="GeneID" id="20353185"/>
<evidence type="ECO:0000313" key="3">
    <source>
        <dbReference type="Proteomes" id="UP000006039"/>
    </source>
</evidence>
<sequence>MRDAWLCRSASAPLSASDSILLCRRGAETAEISNRQGRAARMQSQWRKGRTEYPGDLALQDATQAVILGMVIGAG</sequence>
<name>J3PGU7_GAET3</name>
<reference evidence="1" key="3">
    <citation type="submission" date="2010-09" db="EMBL/GenBank/DDBJ databases">
        <title>Annotation of Gaeumannomyces graminis var. tritici R3-111a-1.</title>
        <authorList>
            <consortium name="The Broad Institute Genome Sequencing Platform"/>
            <person name="Ma L.-J."/>
            <person name="Dead R."/>
            <person name="Young S.K."/>
            <person name="Zeng Q."/>
            <person name="Gargeya S."/>
            <person name="Fitzgerald M."/>
            <person name="Haas B."/>
            <person name="Abouelleil A."/>
            <person name="Alvarado L."/>
            <person name="Arachchi H.M."/>
            <person name="Berlin A."/>
            <person name="Brown A."/>
            <person name="Chapman S.B."/>
            <person name="Chen Z."/>
            <person name="Dunbar C."/>
            <person name="Freedman E."/>
            <person name="Gearin G."/>
            <person name="Gellesch M."/>
            <person name="Goldberg J."/>
            <person name="Griggs A."/>
            <person name="Gujja S."/>
            <person name="Heiman D."/>
            <person name="Howarth C."/>
            <person name="Larson L."/>
            <person name="Lui A."/>
            <person name="MacDonald P.J.P."/>
            <person name="Mehta T."/>
            <person name="Montmayeur A."/>
            <person name="Murphy C."/>
            <person name="Neiman D."/>
            <person name="Pearson M."/>
            <person name="Priest M."/>
            <person name="Roberts A."/>
            <person name="Saif S."/>
            <person name="Shea T."/>
            <person name="Shenoy N."/>
            <person name="Sisk P."/>
            <person name="Stolte C."/>
            <person name="Sykes S."/>
            <person name="Yandava C."/>
            <person name="Wortman J."/>
            <person name="Nusbaum C."/>
            <person name="Birren B."/>
        </authorList>
    </citation>
    <scope>NUCLEOTIDE SEQUENCE</scope>
    <source>
        <strain evidence="1">R3-111a-1</strain>
    </source>
</reference>
<dbReference type="RefSeq" id="XP_009228892.1">
    <property type="nucleotide sequence ID" value="XM_009230628.1"/>
</dbReference>
<dbReference type="Proteomes" id="UP000006039">
    <property type="component" value="Unassembled WGS sequence"/>
</dbReference>